<dbReference type="InterPro" id="IPR036291">
    <property type="entry name" value="NAD(P)-bd_dom_sf"/>
</dbReference>
<dbReference type="VEuPathDB" id="FungiDB:BO70DRAFT_367190"/>
<dbReference type="RefSeq" id="XP_025394028.1">
    <property type="nucleotide sequence ID" value="XM_025544529.1"/>
</dbReference>
<dbReference type="AlphaFoldDB" id="A0A317USI9"/>
<dbReference type="EMBL" id="MSFL01000108">
    <property type="protein sequence ID" value="PWY63030.1"/>
    <property type="molecule type" value="Genomic_DNA"/>
</dbReference>
<dbReference type="OrthoDB" id="9975943at2759"/>
<dbReference type="SUPFAM" id="SSF51735">
    <property type="entry name" value="NAD(P)-binding Rossmann-fold domains"/>
    <property type="match status" value="1"/>
</dbReference>
<proteinExistence type="predicted"/>
<dbReference type="GeneID" id="37066766"/>
<evidence type="ECO:0000313" key="2">
    <source>
        <dbReference type="Proteomes" id="UP000247233"/>
    </source>
</evidence>
<protein>
    <submittedName>
        <fullName evidence="1">Nucleoside-diphosphate-sugar epimerase</fullName>
    </submittedName>
</protein>
<gene>
    <name evidence="1" type="ORF">BO70DRAFT_367190</name>
</gene>
<dbReference type="PANTHER" id="PTHR14097:SF8">
    <property type="entry name" value="NAD(P)-BINDING DOMAIN-CONTAINING PROTEIN"/>
    <property type="match status" value="1"/>
</dbReference>
<dbReference type="Proteomes" id="UP000247233">
    <property type="component" value="Unassembled WGS sequence"/>
</dbReference>
<dbReference type="STRING" id="1448321.A0A317USI9"/>
<evidence type="ECO:0000313" key="1">
    <source>
        <dbReference type="EMBL" id="PWY63030.1"/>
    </source>
</evidence>
<comment type="caution">
    <text evidence="1">The sequence shown here is derived from an EMBL/GenBank/DDBJ whole genome shotgun (WGS) entry which is preliminary data.</text>
</comment>
<sequence length="272" mass="29570">MRLILTGATGLVGSSALNQLLALPADQLSRLYILSRKPVPWADHHPNVTVIDHQDFTTYSPQLLDTLKGATGCIWALGVSQTEVNKEDYVKITVDYPLAAAKAFATLADSFNFVYVSGEGVCVFRTDMDPRGGQHGKLTREPQATQTPGLLTPFFGRVKGECEQALLELAREHPSLQPYSVRPAMVDSITDPRVREALLQRPAERTVARRVFRGVVERAIRGVYAPAVSPTPELGRFLARLAMGDGAPLDGHGLSGAGRIISNVAFRREVGL</sequence>
<name>A0A317USI9_9EURO</name>
<dbReference type="PANTHER" id="PTHR14097">
    <property type="entry name" value="OXIDOREDUCTASE HTATIP2"/>
    <property type="match status" value="1"/>
</dbReference>
<reference evidence="1 2" key="1">
    <citation type="submission" date="2016-12" db="EMBL/GenBank/DDBJ databases">
        <title>The genomes of Aspergillus section Nigri reveals drivers in fungal speciation.</title>
        <authorList>
            <consortium name="DOE Joint Genome Institute"/>
            <person name="Vesth T.C."/>
            <person name="Nybo J."/>
            <person name="Theobald S."/>
            <person name="Brandl J."/>
            <person name="Frisvad J.C."/>
            <person name="Nielsen K.F."/>
            <person name="Lyhne E.K."/>
            <person name="Kogle M.E."/>
            <person name="Kuo A."/>
            <person name="Riley R."/>
            <person name="Clum A."/>
            <person name="Nolan M."/>
            <person name="Lipzen A."/>
            <person name="Salamov A."/>
            <person name="Henrissat B."/>
            <person name="Wiebenga A."/>
            <person name="De Vries R.P."/>
            <person name="Grigoriev I.V."/>
            <person name="Mortensen U.H."/>
            <person name="Andersen M.R."/>
            <person name="Baker S.E."/>
        </authorList>
    </citation>
    <scope>NUCLEOTIDE SEQUENCE [LARGE SCALE GENOMIC DNA]</scope>
    <source>
        <strain evidence="1 2">CBS 117.55</strain>
    </source>
</reference>
<dbReference type="Gene3D" id="3.40.50.720">
    <property type="entry name" value="NAD(P)-binding Rossmann-like Domain"/>
    <property type="match status" value="1"/>
</dbReference>
<organism evidence="1 2">
    <name type="scientific">Aspergillus heteromorphus CBS 117.55</name>
    <dbReference type="NCBI Taxonomy" id="1448321"/>
    <lineage>
        <taxon>Eukaryota</taxon>
        <taxon>Fungi</taxon>
        <taxon>Dikarya</taxon>
        <taxon>Ascomycota</taxon>
        <taxon>Pezizomycotina</taxon>
        <taxon>Eurotiomycetes</taxon>
        <taxon>Eurotiomycetidae</taxon>
        <taxon>Eurotiales</taxon>
        <taxon>Aspergillaceae</taxon>
        <taxon>Aspergillus</taxon>
        <taxon>Aspergillus subgen. Circumdati</taxon>
    </lineage>
</organism>
<accession>A0A317USI9</accession>
<keyword evidence="2" id="KW-1185">Reference proteome</keyword>